<organism evidence="3 4">
    <name type="scientific">SAR86 cluster bacterium</name>
    <dbReference type="NCBI Taxonomy" id="2030880"/>
    <lineage>
        <taxon>Bacteria</taxon>
        <taxon>Pseudomonadati</taxon>
        <taxon>Pseudomonadota</taxon>
        <taxon>Gammaproteobacteria</taxon>
        <taxon>SAR86 cluster</taxon>
    </lineage>
</organism>
<dbReference type="PANTHER" id="PTHR43201">
    <property type="entry name" value="ACYL-COA SYNTHETASE"/>
    <property type="match status" value="1"/>
</dbReference>
<evidence type="ECO:0000259" key="2">
    <source>
        <dbReference type="Pfam" id="PF00501"/>
    </source>
</evidence>
<dbReference type="AlphaFoldDB" id="A0A2A4WUL1"/>
<dbReference type="SUPFAM" id="SSF56801">
    <property type="entry name" value="Acetyl-CoA synthetase-like"/>
    <property type="match status" value="1"/>
</dbReference>
<feature type="non-terminal residue" evidence="3">
    <location>
        <position position="312"/>
    </location>
</feature>
<comment type="similarity">
    <text evidence="1">Belongs to the ATP-dependent AMP-binding enzyme family.</text>
</comment>
<reference evidence="4" key="1">
    <citation type="submission" date="2017-08" db="EMBL/GenBank/DDBJ databases">
        <title>A dynamic microbial community with high functional redundancy inhabits the cold, oxic subseafloor aquifer.</title>
        <authorList>
            <person name="Tully B.J."/>
            <person name="Wheat C.G."/>
            <person name="Glazer B.T."/>
            <person name="Huber J.A."/>
        </authorList>
    </citation>
    <scope>NUCLEOTIDE SEQUENCE [LARGE SCALE GENOMIC DNA]</scope>
</reference>
<keyword evidence="3" id="KW-0436">Ligase</keyword>
<evidence type="ECO:0000256" key="1">
    <source>
        <dbReference type="ARBA" id="ARBA00006432"/>
    </source>
</evidence>
<dbReference type="GO" id="GO:0006631">
    <property type="term" value="P:fatty acid metabolic process"/>
    <property type="evidence" value="ECO:0007669"/>
    <property type="project" value="TreeGrafter"/>
</dbReference>
<comment type="caution">
    <text evidence="3">The sequence shown here is derived from an EMBL/GenBank/DDBJ whole genome shotgun (WGS) entry which is preliminary data.</text>
</comment>
<dbReference type="EMBL" id="NVUL01000112">
    <property type="protein sequence ID" value="PCI73894.1"/>
    <property type="molecule type" value="Genomic_DNA"/>
</dbReference>
<dbReference type="Pfam" id="PF00501">
    <property type="entry name" value="AMP-binding"/>
    <property type="match status" value="1"/>
</dbReference>
<proteinExistence type="inferred from homology"/>
<dbReference type="GO" id="GO:0031956">
    <property type="term" value="F:medium-chain fatty acid-CoA ligase activity"/>
    <property type="evidence" value="ECO:0007669"/>
    <property type="project" value="TreeGrafter"/>
</dbReference>
<dbReference type="PANTHER" id="PTHR43201:SF8">
    <property type="entry name" value="ACYL-COA SYNTHETASE FAMILY MEMBER 3"/>
    <property type="match status" value="1"/>
</dbReference>
<dbReference type="Proteomes" id="UP000218767">
    <property type="component" value="Unassembled WGS sequence"/>
</dbReference>
<dbReference type="InterPro" id="IPR000873">
    <property type="entry name" value="AMP-dep_synth/lig_dom"/>
</dbReference>
<dbReference type="Gene3D" id="3.40.50.12780">
    <property type="entry name" value="N-terminal domain of ligase-like"/>
    <property type="match status" value="1"/>
</dbReference>
<accession>A0A2A4WUL1</accession>
<name>A0A2A4WUL1_9GAMM</name>
<dbReference type="InterPro" id="IPR042099">
    <property type="entry name" value="ANL_N_sf"/>
</dbReference>
<protein>
    <submittedName>
        <fullName evidence="3">Long-chain fatty acid--CoA ligase</fullName>
    </submittedName>
</protein>
<gene>
    <name evidence="3" type="ORF">COB20_15760</name>
</gene>
<evidence type="ECO:0000313" key="3">
    <source>
        <dbReference type="EMBL" id="PCI73894.1"/>
    </source>
</evidence>
<evidence type="ECO:0000313" key="4">
    <source>
        <dbReference type="Proteomes" id="UP000218767"/>
    </source>
</evidence>
<feature type="domain" description="AMP-dependent synthetase/ligase" evidence="2">
    <location>
        <begin position="12"/>
        <end position="307"/>
    </location>
</feature>
<sequence>MSEQIFPHLNSSNNKIALTEGDDSYSYADVNQRIDKFATGLLNGSDDLNEERIAFFIPASVDYVTTMHGIWRAGGIAIPLNVASAVAELEHYLSCASVTRMIANGKYQESLRELCAELNIELLSVADVTAEEAGQLPEILAERRAMMLFTSGTTNKPKGVVSTHKTICAQITTLIEAWSWTDQDSIPLFLPVHHIHGIINILSCGLWAGATVHLFAKFDIPKITAEIVAGTYNVFMAVPTIYVKLIQYFDTIDESEVKKICDGFRPMRLNISGSAACPVKLFNQWKELTGQVLLERYGMTEIGMGISNPYDG</sequence>